<proteinExistence type="predicted"/>
<comment type="caution">
    <text evidence="2">The sequence shown here is derived from an EMBL/GenBank/DDBJ whole genome shotgun (WGS) entry which is preliminary data.</text>
</comment>
<keyword evidence="3" id="KW-1185">Reference proteome</keyword>
<organism evidence="2 3">
    <name type="scientific">Prorocentrum cordatum</name>
    <dbReference type="NCBI Taxonomy" id="2364126"/>
    <lineage>
        <taxon>Eukaryota</taxon>
        <taxon>Sar</taxon>
        <taxon>Alveolata</taxon>
        <taxon>Dinophyceae</taxon>
        <taxon>Prorocentrales</taxon>
        <taxon>Prorocentraceae</taxon>
        <taxon>Prorocentrum</taxon>
    </lineage>
</organism>
<reference evidence="2" key="1">
    <citation type="submission" date="2023-10" db="EMBL/GenBank/DDBJ databases">
        <authorList>
            <person name="Chen Y."/>
            <person name="Shah S."/>
            <person name="Dougan E. K."/>
            <person name="Thang M."/>
            <person name="Chan C."/>
        </authorList>
    </citation>
    <scope>NUCLEOTIDE SEQUENCE [LARGE SCALE GENOMIC DNA]</scope>
</reference>
<name>A0ABN9V7I3_9DINO</name>
<feature type="compositionally biased region" description="Basic residues" evidence="1">
    <location>
        <begin position="45"/>
        <end position="67"/>
    </location>
</feature>
<accession>A0ABN9V7I3</accession>
<dbReference type="EMBL" id="CAUYUJ010016794">
    <property type="protein sequence ID" value="CAK0868893.1"/>
    <property type="molecule type" value="Genomic_DNA"/>
</dbReference>
<protein>
    <submittedName>
        <fullName evidence="2">Uncharacterized protein</fullName>
    </submittedName>
</protein>
<evidence type="ECO:0000256" key="1">
    <source>
        <dbReference type="SAM" id="MobiDB-lite"/>
    </source>
</evidence>
<dbReference type="Proteomes" id="UP001189429">
    <property type="component" value="Unassembled WGS sequence"/>
</dbReference>
<sequence>MEKSKEEEAEKEEYEKAPSFWTSGIERRSASQRSGCGRVSNCRGSLRRPWPHHKGGAHARPQRRRRGRPEPARGARRQAPRSRSLPPRGAPRGDGRRAYIRGT</sequence>
<feature type="region of interest" description="Disordered" evidence="1">
    <location>
        <begin position="1"/>
        <end position="103"/>
    </location>
</feature>
<evidence type="ECO:0000313" key="2">
    <source>
        <dbReference type="EMBL" id="CAK0868893.1"/>
    </source>
</evidence>
<evidence type="ECO:0000313" key="3">
    <source>
        <dbReference type="Proteomes" id="UP001189429"/>
    </source>
</evidence>
<gene>
    <name evidence="2" type="ORF">PCOR1329_LOCUS55415</name>
</gene>
<feature type="compositionally biased region" description="Basic and acidic residues" evidence="1">
    <location>
        <begin position="1"/>
        <end position="16"/>
    </location>
</feature>